<evidence type="ECO:0000313" key="1">
    <source>
        <dbReference type="EMBL" id="CCF19776.1"/>
    </source>
</evidence>
<keyword evidence="2" id="KW-1185">Reference proteome</keyword>
<dbReference type="EMBL" id="FO082820">
    <property type="protein sequence ID" value="CCF19776.1"/>
    <property type="molecule type" value="Genomic_DNA"/>
</dbReference>
<organism evidence="1 2">
    <name type="scientific">Pseudorhizobium banfieldiae</name>
    <dbReference type="NCBI Taxonomy" id="1125847"/>
    <lineage>
        <taxon>Bacteria</taxon>
        <taxon>Pseudomonadati</taxon>
        <taxon>Pseudomonadota</taxon>
        <taxon>Alphaproteobacteria</taxon>
        <taxon>Hyphomicrobiales</taxon>
        <taxon>Rhizobiaceae</taxon>
        <taxon>Rhizobium/Agrobacterium group</taxon>
        <taxon>Pseudorhizobium</taxon>
    </lineage>
</organism>
<proteinExistence type="predicted"/>
<evidence type="ECO:0000313" key="2">
    <source>
        <dbReference type="Proteomes" id="UP000010792"/>
    </source>
</evidence>
<accession>L0NG29</accession>
<reference evidence="1 2" key="1">
    <citation type="journal article" date="2013" name="Genome Biol. Evol.">
        <title>Life in an arsenic-containing gold mine: genome and physiology of the autotrophic arsenite-oxidizing bacterium rhizobium sp. NT-26.</title>
        <authorList>
            <person name="Andres J."/>
            <person name="Arsene-Ploetze F."/>
            <person name="Barbe V."/>
            <person name="Brochier-Armanet C."/>
            <person name="Cleiss-Arnold J."/>
            <person name="Coppee J.Y."/>
            <person name="Dillies M.A."/>
            <person name="Geist"/>
            <person name="L"/>
            <person name="Joublin A."/>
            <person name="Koechler S."/>
            <person name="Lassalle F."/>
            <person name="Marchal M."/>
            <person name="Medigue C."/>
            <person name="Muller D."/>
            <person name="Nesme X."/>
            <person name="Plewniak F."/>
            <person name="Proux C."/>
            <person name="Ramirez-Bahena M.H."/>
            <person name="Schenowitz C."/>
            <person name="Sismeiro O."/>
            <person name="Vallenet D."/>
            <person name="Santini J.M."/>
            <person name="Bertin P.N."/>
        </authorList>
    </citation>
    <scope>NUCLEOTIDE SEQUENCE [LARGE SCALE GENOMIC DNA]</scope>
    <source>
        <strain evidence="1 2">NT-26</strain>
    </source>
</reference>
<dbReference type="Proteomes" id="UP000010792">
    <property type="component" value="Chromosome"/>
</dbReference>
<name>L0NG29_9HYPH</name>
<dbReference type="STRING" id="1125847.NT26_2052"/>
<gene>
    <name evidence="1" type="ORF">NT26_2052</name>
</gene>
<dbReference type="AlphaFoldDB" id="L0NG29"/>
<dbReference type="KEGG" id="rht:NT26_2052"/>
<protein>
    <submittedName>
        <fullName evidence="1">Uncharacterized protein</fullName>
    </submittedName>
</protein>
<sequence length="85" mass="9006">MDYRGIDEAVIAERVMPHMGKTRVDAGVGGQGRPVFHVGRGSLLEGGRMLPPVVRPVKPEATAADGTIANAFGNHCLRFGSLSLH</sequence>